<evidence type="ECO:0000313" key="6">
    <source>
        <dbReference type="EMBL" id="MCZ0702969.1"/>
    </source>
</evidence>
<evidence type="ECO:0000313" key="7">
    <source>
        <dbReference type="Proteomes" id="UP001084197"/>
    </source>
</evidence>
<evidence type="ECO:0000256" key="1">
    <source>
        <dbReference type="ARBA" id="ARBA00010923"/>
    </source>
</evidence>
<keyword evidence="3" id="KW-0238">DNA-binding</keyword>
<evidence type="ECO:0000256" key="4">
    <source>
        <dbReference type="ARBA" id="ARBA00038652"/>
    </source>
</evidence>
<proteinExistence type="inferred from homology"/>
<comment type="caution">
    <text evidence="6">The sequence shown here is derived from an EMBL/GenBank/DDBJ whole genome shotgun (WGS) entry which is preliminary data.</text>
</comment>
<dbReference type="Pfam" id="PF01420">
    <property type="entry name" value="Methylase_S"/>
    <property type="match status" value="1"/>
</dbReference>
<sequence length="150" mass="17078">MCIMENGKTAIAKNLHNGFAFGSTEFHVLRANPLVNTKFVYYLLRAKQFRLQAKAEMTGAVGQQRVPKAYLENYAFPLPPKEEQDRIVEILEELNIRELKLKEISGLENQLFILKQSILNKAFRGELGTNDPAEESALTLLKEVLQEKIT</sequence>
<evidence type="ECO:0000256" key="2">
    <source>
        <dbReference type="ARBA" id="ARBA00022747"/>
    </source>
</evidence>
<evidence type="ECO:0000259" key="5">
    <source>
        <dbReference type="Pfam" id="PF01420"/>
    </source>
</evidence>
<dbReference type="Proteomes" id="UP001084197">
    <property type="component" value="Unassembled WGS sequence"/>
</dbReference>
<dbReference type="RefSeq" id="WP_268779746.1">
    <property type="nucleotide sequence ID" value="NZ_JAPRAT010000010.1"/>
</dbReference>
<dbReference type="Gene3D" id="3.90.220.20">
    <property type="entry name" value="DNA methylase specificity domains"/>
    <property type="match status" value="1"/>
</dbReference>
<dbReference type="InterPro" id="IPR051212">
    <property type="entry name" value="Type-I_RE_S_subunit"/>
</dbReference>
<gene>
    <name evidence="6" type="ORF">OWO01_07065</name>
</gene>
<keyword evidence="6" id="KW-0255">Endonuclease</keyword>
<dbReference type="EC" id="3.1.21.-" evidence="6"/>
<evidence type="ECO:0000256" key="3">
    <source>
        <dbReference type="ARBA" id="ARBA00023125"/>
    </source>
</evidence>
<dbReference type="GO" id="GO:0009307">
    <property type="term" value="P:DNA restriction-modification system"/>
    <property type="evidence" value="ECO:0007669"/>
    <property type="project" value="UniProtKB-KW"/>
</dbReference>
<dbReference type="PANTHER" id="PTHR43140">
    <property type="entry name" value="TYPE-1 RESTRICTION ENZYME ECOKI SPECIFICITY PROTEIN"/>
    <property type="match status" value="1"/>
</dbReference>
<dbReference type="InterPro" id="IPR044946">
    <property type="entry name" value="Restrct_endonuc_typeI_TRD_sf"/>
</dbReference>
<dbReference type="EMBL" id="JAPRAT010000010">
    <property type="protein sequence ID" value="MCZ0702969.1"/>
    <property type="molecule type" value="Genomic_DNA"/>
</dbReference>
<dbReference type="GO" id="GO:0004519">
    <property type="term" value="F:endonuclease activity"/>
    <property type="evidence" value="ECO:0007669"/>
    <property type="project" value="UniProtKB-KW"/>
</dbReference>
<protein>
    <submittedName>
        <fullName evidence="6">Restriction endonuclease subunit S</fullName>
        <ecNumber evidence="6">3.1.21.-</ecNumber>
    </submittedName>
</protein>
<dbReference type="InterPro" id="IPR000055">
    <property type="entry name" value="Restrct_endonuc_typeI_TRD"/>
</dbReference>
<keyword evidence="7" id="KW-1185">Reference proteome</keyword>
<reference evidence="6" key="1">
    <citation type="submission" date="2022-11" db="EMBL/GenBank/DDBJ databases">
        <title>WGS of Natronobacillus azotifigens 24KS-1, an anaerobic diazotrophic haloalkaliphile from soda-rich habitats.</title>
        <authorList>
            <person name="Sorokin D.Y."/>
            <person name="Merkel A.Y."/>
        </authorList>
    </citation>
    <scope>NUCLEOTIDE SEQUENCE</scope>
    <source>
        <strain evidence="6">24KS-1</strain>
    </source>
</reference>
<dbReference type="GO" id="GO:0003677">
    <property type="term" value="F:DNA binding"/>
    <property type="evidence" value="ECO:0007669"/>
    <property type="project" value="UniProtKB-KW"/>
</dbReference>
<dbReference type="SUPFAM" id="SSF116734">
    <property type="entry name" value="DNA methylase specificity domain"/>
    <property type="match status" value="1"/>
</dbReference>
<keyword evidence="6" id="KW-0540">Nuclease</keyword>
<name>A0A9J6RCN2_9BACI</name>
<keyword evidence="2" id="KW-0680">Restriction system</keyword>
<dbReference type="GO" id="GO:0016787">
    <property type="term" value="F:hydrolase activity"/>
    <property type="evidence" value="ECO:0007669"/>
    <property type="project" value="UniProtKB-KW"/>
</dbReference>
<accession>A0A9J6RCN2</accession>
<dbReference type="PANTHER" id="PTHR43140:SF1">
    <property type="entry name" value="TYPE I RESTRICTION ENZYME ECOKI SPECIFICITY SUBUNIT"/>
    <property type="match status" value="1"/>
</dbReference>
<keyword evidence="6" id="KW-0378">Hydrolase</keyword>
<dbReference type="AlphaFoldDB" id="A0A9J6RCN2"/>
<comment type="subunit">
    <text evidence="4">The methyltransferase is composed of M and S polypeptides.</text>
</comment>
<feature type="domain" description="Type I restriction modification DNA specificity" evidence="5">
    <location>
        <begin position="6"/>
        <end position="96"/>
    </location>
</feature>
<organism evidence="6 7">
    <name type="scientific">Natronobacillus azotifigens</name>
    <dbReference type="NCBI Taxonomy" id="472978"/>
    <lineage>
        <taxon>Bacteria</taxon>
        <taxon>Bacillati</taxon>
        <taxon>Bacillota</taxon>
        <taxon>Bacilli</taxon>
        <taxon>Bacillales</taxon>
        <taxon>Bacillaceae</taxon>
        <taxon>Natronobacillus</taxon>
    </lineage>
</organism>
<comment type="similarity">
    <text evidence="1">Belongs to the type-I restriction system S methylase family.</text>
</comment>
<dbReference type="CDD" id="cd17260">
    <property type="entry name" value="RMtype1_S_EcoEI-TRD1-CR1_like"/>
    <property type="match status" value="1"/>
</dbReference>